<feature type="compositionally biased region" description="Pro residues" evidence="2">
    <location>
        <begin position="10"/>
        <end position="22"/>
    </location>
</feature>
<dbReference type="PANTHER" id="PTHR16301">
    <property type="entry name" value="IMPACT-RELATED"/>
    <property type="match status" value="1"/>
</dbReference>
<sequence>MEREETPTEGTPPPTGPTPPGAAPTAVRTLAEAVEGELIEKKSRFLAQLHPVSSIEEADALLRATRAAHPGARHHCSALVLSDQTTGTGPVQRSNDDGEPAGTAGMPILQALLHADLTDTLAIVVRWFGGVKLGAGGLVRAYTAAVEQALADAPLLQRVPRSEVALEVPFTDVGLAENAVRHWADVHGEGAAGVHGTEYGEDGARLRLLIDPALAGDLAQDVASWSQGRFTPHETGRRTVDVPLPPSTPA</sequence>
<feature type="compositionally biased region" description="Basic and acidic residues" evidence="2">
    <location>
        <begin position="231"/>
        <end position="240"/>
    </location>
</feature>
<comment type="similarity">
    <text evidence="1">Belongs to the IMPACT family.</text>
</comment>
<feature type="region of interest" description="Disordered" evidence="2">
    <location>
        <begin position="84"/>
        <end position="103"/>
    </location>
</feature>
<dbReference type="PANTHER" id="PTHR16301:SF20">
    <property type="entry name" value="IMPACT FAMILY MEMBER YIGZ"/>
    <property type="match status" value="1"/>
</dbReference>
<evidence type="ECO:0000256" key="1">
    <source>
        <dbReference type="ARBA" id="ARBA00007665"/>
    </source>
</evidence>
<feature type="region of interest" description="Disordered" evidence="2">
    <location>
        <begin position="227"/>
        <end position="250"/>
    </location>
</feature>
<reference evidence="4" key="1">
    <citation type="submission" date="2022-05" db="EMBL/GenBank/DDBJ databases">
        <title>Genomic analysis of Brachybacterium sp. CBA3104.</title>
        <authorList>
            <person name="Roh S.W."/>
            <person name="Kim Y.B."/>
            <person name="Kim Y."/>
        </authorList>
    </citation>
    <scope>NUCLEOTIDE SEQUENCE</scope>
    <source>
        <strain evidence="4">CBA3104</strain>
    </source>
</reference>
<dbReference type="InterPro" id="IPR036956">
    <property type="entry name" value="Impact_N_sf"/>
</dbReference>
<dbReference type="InterPro" id="IPR020568">
    <property type="entry name" value="Ribosomal_Su5_D2-typ_SF"/>
</dbReference>
<proteinExistence type="inferred from homology"/>
<protein>
    <submittedName>
        <fullName evidence="4">YigZ family protein</fullName>
    </submittedName>
</protein>
<dbReference type="InterPro" id="IPR020569">
    <property type="entry name" value="UPF0029_Impact_CS"/>
</dbReference>
<feature type="compositionally biased region" description="Polar residues" evidence="2">
    <location>
        <begin position="84"/>
        <end position="93"/>
    </location>
</feature>
<dbReference type="PROSITE" id="PS00910">
    <property type="entry name" value="UPF0029"/>
    <property type="match status" value="1"/>
</dbReference>
<gene>
    <name evidence="4" type="ORF">M4486_09435</name>
</gene>
<organism evidence="4 5">
    <name type="scientific">Brachybacterium kimchii</name>
    <dbReference type="NCBI Taxonomy" id="2942909"/>
    <lineage>
        <taxon>Bacteria</taxon>
        <taxon>Bacillati</taxon>
        <taxon>Actinomycetota</taxon>
        <taxon>Actinomycetes</taxon>
        <taxon>Micrococcales</taxon>
        <taxon>Dermabacteraceae</taxon>
        <taxon>Brachybacterium</taxon>
    </lineage>
</organism>
<name>A0ABY4NA87_9MICO</name>
<dbReference type="Proteomes" id="UP001055868">
    <property type="component" value="Chromosome"/>
</dbReference>
<dbReference type="Gene3D" id="3.30.230.30">
    <property type="entry name" value="Impact, N-terminal domain"/>
    <property type="match status" value="1"/>
</dbReference>
<evidence type="ECO:0000259" key="3">
    <source>
        <dbReference type="Pfam" id="PF01205"/>
    </source>
</evidence>
<dbReference type="InterPro" id="IPR001498">
    <property type="entry name" value="Impact_N"/>
</dbReference>
<evidence type="ECO:0000313" key="5">
    <source>
        <dbReference type="Proteomes" id="UP001055868"/>
    </source>
</evidence>
<evidence type="ECO:0000256" key="2">
    <source>
        <dbReference type="SAM" id="MobiDB-lite"/>
    </source>
</evidence>
<evidence type="ECO:0000313" key="4">
    <source>
        <dbReference type="EMBL" id="UQN31473.1"/>
    </source>
</evidence>
<dbReference type="InterPro" id="IPR023582">
    <property type="entry name" value="Impact"/>
</dbReference>
<feature type="region of interest" description="Disordered" evidence="2">
    <location>
        <begin position="1"/>
        <end position="25"/>
    </location>
</feature>
<dbReference type="EMBL" id="CP097218">
    <property type="protein sequence ID" value="UQN31473.1"/>
    <property type="molecule type" value="Genomic_DNA"/>
</dbReference>
<dbReference type="RefSeq" id="WP_249480887.1">
    <property type="nucleotide sequence ID" value="NZ_CP097218.1"/>
</dbReference>
<accession>A0ABY4NA87</accession>
<dbReference type="Pfam" id="PF01205">
    <property type="entry name" value="Impact_N"/>
    <property type="match status" value="1"/>
</dbReference>
<dbReference type="SUPFAM" id="SSF54211">
    <property type="entry name" value="Ribosomal protein S5 domain 2-like"/>
    <property type="match status" value="1"/>
</dbReference>
<feature type="domain" description="Impact N-terminal" evidence="3">
    <location>
        <begin position="41"/>
        <end position="150"/>
    </location>
</feature>
<keyword evidence="5" id="KW-1185">Reference proteome</keyword>